<dbReference type="SUPFAM" id="SSF48403">
    <property type="entry name" value="Ankyrin repeat"/>
    <property type="match status" value="1"/>
</dbReference>
<feature type="region of interest" description="Disordered" evidence="4">
    <location>
        <begin position="1"/>
        <end position="25"/>
    </location>
</feature>
<proteinExistence type="predicted"/>
<accession>A0A9Q0XX58</accession>
<dbReference type="SMART" id="SM00248">
    <property type="entry name" value="ANK"/>
    <property type="match status" value="2"/>
</dbReference>
<evidence type="ECO:0008006" key="7">
    <source>
        <dbReference type="Google" id="ProtNLM"/>
    </source>
</evidence>
<comment type="caution">
    <text evidence="5">The sequence shown here is derived from an EMBL/GenBank/DDBJ whole genome shotgun (WGS) entry which is preliminary data.</text>
</comment>
<dbReference type="PROSITE" id="PS50088">
    <property type="entry name" value="ANK_REPEAT"/>
    <property type="match status" value="1"/>
</dbReference>
<dbReference type="EMBL" id="JAPFRF010000005">
    <property type="protein sequence ID" value="KAJ7332493.1"/>
    <property type="molecule type" value="Genomic_DNA"/>
</dbReference>
<sequence length="169" mass="19401">MEPEKEAVDSAKQSEVKNLEPQEDSAHFNSLLKAALSGDTEEVQHIFEDLEDPDHEKATELLTEKDVVGRDLLYTTCMCGQSDVIRTMAKYGVDLKKKTPRGYTLLHCAAAWGQLETLRTLVELEVDIYATTFRGEKARDIAYRFNNTNCVEFLDWAVWIKVEYRKTDY</sequence>
<organism evidence="5 6">
    <name type="scientific">Phrynocephalus forsythii</name>
    <dbReference type="NCBI Taxonomy" id="171643"/>
    <lineage>
        <taxon>Eukaryota</taxon>
        <taxon>Metazoa</taxon>
        <taxon>Chordata</taxon>
        <taxon>Craniata</taxon>
        <taxon>Vertebrata</taxon>
        <taxon>Euteleostomi</taxon>
        <taxon>Lepidosauria</taxon>
        <taxon>Squamata</taxon>
        <taxon>Bifurcata</taxon>
        <taxon>Unidentata</taxon>
        <taxon>Episquamata</taxon>
        <taxon>Toxicofera</taxon>
        <taxon>Iguania</taxon>
        <taxon>Acrodonta</taxon>
        <taxon>Agamidae</taxon>
        <taxon>Agaminae</taxon>
        <taxon>Phrynocephalus</taxon>
    </lineage>
</organism>
<dbReference type="AlphaFoldDB" id="A0A9Q0XX58"/>
<reference evidence="5" key="1">
    <citation type="journal article" date="2023" name="DNA Res.">
        <title>Chromosome-level genome assembly of Phrynocephalus forsythii using third-generation DNA sequencing and Hi-C analysis.</title>
        <authorList>
            <person name="Qi Y."/>
            <person name="Zhao W."/>
            <person name="Zhao Y."/>
            <person name="Niu C."/>
            <person name="Cao S."/>
            <person name="Zhang Y."/>
        </authorList>
    </citation>
    <scope>NUCLEOTIDE SEQUENCE</scope>
    <source>
        <tissue evidence="5">Muscle</tissue>
    </source>
</reference>
<gene>
    <name evidence="5" type="ORF">JRQ81_014673</name>
</gene>
<keyword evidence="2 3" id="KW-0040">ANK repeat</keyword>
<dbReference type="Proteomes" id="UP001142489">
    <property type="component" value="Unassembled WGS sequence"/>
</dbReference>
<dbReference type="Gene3D" id="1.25.40.20">
    <property type="entry name" value="Ankyrin repeat-containing domain"/>
    <property type="match status" value="1"/>
</dbReference>
<dbReference type="Pfam" id="PF12796">
    <property type="entry name" value="Ank_2"/>
    <property type="match status" value="1"/>
</dbReference>
<dbReference type="OrthoDB" id="194358at2759"/>
<evidence type="ECO:0000313" key="6">
    <source>
        <dbReference type="Proteomes" id="UP001142489"/>
    </source>
</evidence>
<evidence type="ECO:0000256" key="1">
    <source>
        <dbReference type="ARBA" id="ARBA00022737"/>
    </source>
</evidence>
<dbReference type="InterPro" id="IPR036770">
    <property type="entry name" value="Ankyrin_rpt-contain_sf"/>
</dbReference>
<dbReference type="InterPro" id="IPR002110">
    <property type="entry name" value="Ankyrin_rpt"/>
</dbReference>
<dbReference type="PANTHER" id="PTHR24201:SF15">
    <property type="entry name" value="ANKYRIN REPEAT DOMAIN-CONTAINING PROTEIN 66"/>
    <property type="match status" value="1"/>
</dbReference>
<dbReference type="PROSITE" id="PS50297">
    <property type="entry name" value="ANK_REP_REGION"/>
    <property type="match status" value="1"/>
</dbReference>
<keyword evidence="1" id="KW-0677">Repeat</keyword>
<feature type="repeat" description="ANK" evidence="3">
    <location>
        <begin position="101"/>
        <end position="133"/>
    </location>
</feature>
<keyword evidence="6" id="KW-1185">Reference proteome</keyword>
<protein>
    <recommendedName>
        <fullName evidence="7">Ankyrin repeat domain-containing protein 45</fullName>
    </recommendedName>
</protein>
<dbReference type="PANTHER" id="PTHR24201">
    <property type="entry name" value="ANK_REP_REGION DOMAIN-CONTAINING PROTEIN"/>
    <property type="match status" value="1"/>
</dbReference>
<dbReference type="InterPro" id="IPR050776">
    <property type="entry name" value="Ank_Repeat/CDKN_Inhibitor"/>
</dbReference>
<name>A0A9Q0XX58_9SAUR</name>
<evidence type="ECO:0000256" key="2">
    <source>
        <dbReference type="ARBA" id="ARBA00023043"/>
    </source>
</evidence>
<evidence type="ECO:0000256" key="3">
    <source>
        <dbReference type="PROSITE-ProRule" id="PRU00023"/>
    </source>
</evidence>
<evidence type="ECO:0000313" key="5">
    <source>
        <dbReference type="EMBL" id="KAJ7332493.1"/>
    </source>
</evidence>
<evidence type="ECO:0000256" key="4">
    <source>
        <dbReference type="SAM" id="MobiDB-lite"/>
    </source>
</evidence>